<dbReference type="Proteomes" id="UP000607653">
    <property type="component" value="Unassembled WGS sequence"/>
</dbReference>
<protein>
    <submittedName>
        <fullName evidence="1">Uncharacterized protein</fullName>
    </submittedName>
</protein>
<evidence type="ECO:0000313" key="2">
    <source>
        <dbReference type="Proteomes" id="UP000607653"/>
    </source>
</evidence>
<comment type="caution">
    <text evidence="1">The sequence shown here is derived from an EMBL/GenBank/DDBJ whole genome shotgun (WGS) entry which is preliminary data.</text>
</comment>
<sequence>MQQAVYVLAFGVVVSRPSVREEFESELPLTYGCCATCAGDVGGFFHYVAYGFRHSVVEKVTKRPEASSLTNLSRGLTCPWPGKETMTT</sequence>
<proteinExistence type="predicted"/>
<dbReference type="AlphaFoldDB" id="A0A822ZY54"/>
<keyword evidence="2" id="KW-1185">Reference proteome</keyword>
<gene>
    <name evidence="1" type="ORF">HUJ06_018222</name>
</gene>
<name>A0A822ZY54_NELNU</name>
<accession>A0A822ZY54</accession>
<dbReference type="EMBL" id="DUZY01000008">
    <property type="protein sequence ID" value="DAD48285.1"/>
    <property type="molecule type" value="Genomic_DNA"/>
</dbReference>
<evidence type="ECO:0000313" key="1">
    <source>
        <dbReference type="EMBL" id="DAD48285.1"/>
    </source>
</evidence>
<reference evidence="1 2" key="1">
    <citation type="journal article" date="2020" name="Mol. Biol. Evol.">
        <title>Distinct Expression and Methylation Patterns for Genes with Different Fates following a Single Whole-Genome Duplication in Flowering Plants.</title>
        <authorList>
            <person name="Shi T."/>
            <person name="Rahmani R.S."/>
            <person name="Gugger P.F."/>
            <person name="Wang M."/>
            <person name="Li H."/>
            <person name="Zhang Y."/>
            <person name="Li Z."/>
            <person name="Wang Q."/>
            <person name="Van de Peer Y."/>
            <person name="Marchal K."/>
            <person name="Chen J."/>
        </authorList>
    </citation>
    <scope>NUCLEOTIDE SEQUENCE [LARGE SCALE GENOMIC DNA]</scope>
    <source>
        <tissue evidence="1">Leaf</tissue>
    </source>
</reference>
<organism evidence="1 2">
    <name type="scientific">Nelumbo nucifera</name>
    <name type="common">Sacred lotus</name>
    <dbReference type="NCBI Taxonomy" id="4432"/>
    <lineage>
        <taxon>Eukaryota</taxon>
        <taxon>Viridiplantae</taxon>
        <taxon>Streptophyta</taxon>
        <taxon>Embryophyta</taxon>
        <taxon>Tracheophyta</taxon>
        <taxon>Spermatophyta</taxon>
        <taxon>Magnoliopsida</taxon>
        <taxon>Proteales</taxon>
        <taxon>Nelumbonaceae</taxon>
        <taxon>Nelumbo</taxon>
    </lineage>
</organism>